<evidence type="ECO:0000313" key="1">
    <source>
        <dbReference type="EMBL" id="RLE10078.1"/>
    </source>
</evidence>
<evidence type="ECO:0000313" key="2">
    <source>
        <dbReference type="Proteomes" id="UP000279422"/>
    </source>
</evidence>
<dbReference type="CDD" id="cd06325">
    <property type="entry name" value="PBP1_ABC_unchar_transporter"/>
    <property type="match status" value="1"/>
</dbReference>
<gene>
    <name evidence="1" type="ORF">DRJ00_02510</name>
</gene>
<organism evidence="1 2">
    <name type="scientific">Aerophobetes bacterium</name>
    <dbReference type="NCBI Taxonomy" id="2030807"/>
    <lineage>
        <taxon>Bacteria</taxon>
        <taxon>Candidatus Aerophobota</taxon>
    </lineage>
</organism>
<dbReference type="Gene3D" id="3.40.50.2300">
    <property type="match status" value="2"/>
</dbReference>
<dbReference type="Pfam" id="PF04392">
    <property type="entry name" value="ABC_sub_bind"/>
    <property type="match status" value="1"/>
</dbReference>
<name>A0A497E517_UNCAE</name>
<dbReference type="AlphaFoldDB" id="A0A497E517"/>
<dbReference type="PANTHER" id="PTHR35271:SF1">
    <property type="entry name" value="ABC TRANSPORTER, SUBSTRATE-BINDING LIPOPROTEIN"/>
    <property type="match status" value="1"/>
</dbReference>
<dbReference type="EMBL" id="QMPZ01000018">
    <property type="protein sequence ID" value="RLE10078.1"/>
    <property type="molecule type" value="Genomic_DNA"/>
</dbReference>
<proteinExistence type="predicted"/>
<protein>
    <submittedName>
        <fullName evidence="1">Sugar ABC transporter substrate-binding protein</fullName>
    </submittedName>
</protein>
<dbReference type="SUPFAM" id="SSF53822">
    <property type="entry name" value="Periplasmic binding protein-like I"/>
    <property type="match status" value="1"/>
</dbReference>
<dbReference type="PANTHER" id="PTHR35271">
    <property type="entry name" value="ABC TRANSPORTER, SUBSTRATE-BINDING LIPOPROTEIN-RELATED"/>
    <property type="match status" value="1"/>
</dbReference>
<sequence length="340" mass="36510">MRSKLLMASLIGLFSLSISFLPLLASEKIFHIGITQFVDHPALNAIRNGFIDAMAEEGYVDGKNVIYDFQNAQGDMSTALTIIRKFVSEKVDLIVTITTPSTQAALQATSSIPIVFTGIGANPVDVGVVKSLESSGNNATGVFVAVPLREDLRLIKEIVPEAKAVGTIYNAGQDNSVAQIKLARKVCKGMKLNLVEATVSNSNDVLLAAQSLVGRCDAVYLCQDNTVFSAIDAVVKVTNDNHIPLVIADPTTAEHGALLALGFNQYEWGRQTAPVAIKVLKGTKPADIPVKPMKGLQLVINLDTAKRIGIPTLSLLSTCERFAEKLRKEGKKVKIKKIGE</sequence>
<comment type="caution">
    <text evidence="1">The sequence shown here is derived from an EMBL/GenBank/DDBJ whole genome shotgun (WGS) entry which is preliminary data.</text>
</comment>
<reference evidence="1 2" key="1">
    <citation type="submission" date="2018-06" db="EMBL/GenBank/DDBJ databases">
        <title>Extensive metabolic versatility and redundancy in microbially diverse, dynamic hydrothermal sediments.</title>
        <authorList>
            <person name="Dombrowski N."/>
            <person name="Teske A."/>
            <person name="Baker B.J."/>
        </authorList>
    </citation>
    <scope>NUCLEOTIDE SEQUENCE [LARGE SCALE GENOMIC DNA]</scope>
    <source>
        <strain evidence="1">B47_G16</strain>
    </source>
</reference>
<dbReference type="InterPro" id="IPR028082">
    <property type="entry name" value="Peripla_BP_I"/>
</dbReference>
<dbReference type="InterPro" id="IPR007487">
    <property type="entry name" value="ABC_transpt-TYRBP-like"/>
</dbReference>
<dbReference type="Proteomes" id="UP000279422">
    <property type="component" value="Unassembled WGS sequence"/>
</dbReference>
<accession>A0A497E517</accession>